<dbReference type="Pfam" id="PF13193">
    <property type="entry name" value="AMP-binding_C"/>
    <property type="match status" value="1"/>
</dbReference>
<dbReference type="PROSITE" id="PS00455">
    <property type="entry name" value="AMP_BINDING"/>
    <property type="match status" value="1"/>
</dbReference>
<reference evidence="4" key="1">
    <citation type="submission" date="2020-07" db="EMBL/GenBank/DDBJ databases">
        <authorList>
            <person name="Camacho E."/>
        </authorList>
    </citation>
    <scope>NUCLEOTIDE SEQUENCE</scope>
    <source>
        <strain evidence="4">MPO218</strain>
    </source>
</reference>
<evidence type="ECO:0000259" key="3">
    <source>
        <dbReference type="Pfam" id="PF13193"/>
    </source>
</evidence>
<dbReference type="InterPro" id="IPR020845">
    <property type="entry name" value="AMP-binding_CS"/>
</dbReference>
<dbReference type="EMBL" id="CP059319">
    <property type="protein sequence ID" value="QTH24302.1"/>
    <property type="molecule type" value="Genomic_DNA"/>
</dbReference>
<dbReference type="Gene3D" id="3.30.300.30">
    <property type="match status" value="1"/>
</dbReference>
<dbReference type="SUPFAM" id="SSF56801">
    <property type="entry name" value="Acetyl-CoA synthetase-like"/>
    <property type="match status" value="1"/>
</dbReference>
<dbReference type="InterPro" id="IPR045851">
    <property type="entry name" value="AMP-bd_C_sf"/>
</dbReference>
<sequence>MTNSGTVTDPIPPGRGAAFPGGGDVPASPPIPPRLLTDLIDAAVRDHGERRAIDFLGRHWTYAEIGALVDRAAAGLQAIGVGPGIRFGLCLPNSPYFVILYFAALRCGATIVNFNPLYVEHELKHQIQDSGTTVMAVIDVASIHAKVAAVAEESGLRTIIVCPMADILPPLLSIAYRLFKRGEIAAWPRDGRHVAFSTVTDGAASGGFRPVEVSPDDVAVLQYTGGTTGVPKGAMLSHANLTANSYQMILHVGQRPGARQDRIMGVLPMFHVFALTTVLNYSVDTAAEMILLPRFELKQFLKTAKRTRPTKLLAVPTMLTAINKAAASQAIHFDDLDYCVSGGAPLPFDVRTEFERLTGARVVEGYGLSETSPILTCNPVEGAVKDNSAGPAFPGTVLEIRSLDDPHVILPTGERGEVCARGPQVMKGYWNKPEETEKVFVDGAIRTGDVGYLDEDGYLFLVDRIKDVIIAGGYNIYPRVIEEALYEHPAILEAVVIGVPDAYRGQAPKAFVVLRPGQQASVDELFEFLKSRVSKIEMPREVEIRTSLPKTLIGKLSRKELVAEEAKKAAN</sequence>
<dbReference type="Pfam" id="PF00501">
    <property type="entry name" value="AMP-binding"/>
    <property type="match status" value="1"/>
</dbReference>
<evidence type="ECO:0000256" key="1">
    <source>
        <dbReference type="SAM" id="MobiDB-lite"/>
    </source>
</evidence>
<organism evidence="4 5">
    <name type="scientific">Rhizorhabdus wittichii</name>
    <dbReference type="NCBI Taxonomy" id="160791"/>
    <lineage>
        <taxon>Bacteria</taxon>
        <taxon>Pseudomonadati</taxon>
        <taxon>Pseudomonadota</taxon>
        <taxon>Alphaproteobacteria</taxon>
        <taxon>Sphingomonadales</taxon>
        <taxon>Sphingomonadaceae</taxon>
        <taxon>Rhizorhabdus</taxon>
    </lineage>
</organism>
<feature type="region of interest" description="Disordered" evidence="1">
    <location>
        <begin position="1"/>
        <end position="24"/>
    </location>
</feature>
<accession>A0A975D7F5</accession>
<dbReference type="AlphaFoldDB" id="A0A975D7F5"/>
<proteinExistence type="predicted"/>
<dbReference type="PANTHER" id="PTHR43767:SF1">
    <property type="entry name" value="NONRIBOSOMAL PEPTIDE SYNTHASE PES1 (EUROFUNG)-RELATED"/>
    <property type="match status" value="1"/>
</dbReference>
<feature type="domain" description="AMP-binding enzyme C-terminal" evidence="3">
    <location>
        <begin position="481"/>
        <end position="555"/>
    </location>
</feature>
<name>A0A975D7F5_9SPHN</name>
<dbReference type="GO" id="GO:0016878">
    <property type="term" value="F:acid-thiol ligase activity"/>
    <property type="evidence" value="ECO:0007669"/>
    <property type="project" value="UniProtKB-ARBA"/>
</dbReference>
<dbReference type="PANTHER" id="PTHR43767">
    <property type="entry name" value="LONG-CHAIN-FATTY-ACID--COA LIGASE"/>
    <property type="match status" value="1"/>
</dbReference>
<dbReference type="Gene3D" id="3.40.50.12780">
    <property type="entry name" value="N-terminal domain of ligase-like"/>
    <property type="match status" value="1"/>
</dbReference>
<reference evidence="4" key="2">
    <citation type="submission" date="2021-04" db="EMBL/GenBank/DDBJ databases">
        <title>Isolation and genomic analysis of the ibuprofen-degrading bacterium Sphingomonas strain MPO218.</title>
        <authorList>
            <person name="Aulestia M."/>
            <person name="Flores A."/>
            <person name="Mangas E.L."/>
            <person name="Perez-Pulido A.J."/>
            <person name="Santero E."/>
            <person name="Camacho E.M."/>
        </authorList>
    </citation>
    <scope>NUCLEOTIDE SEQUENCE</scope>
    <source>
        <strain evidence="4">MPO218</strain>
    </source>
</reference>
<dbReference type="Proteomes" id="UP000664914">
    <property type="component" value="Chromosome"/>
</dbReference>
<evidence type="ECO:0000313" key="5">
    <source>
        <dbReference type="Proteomes" id="UP000664914"/>
    </source>
</evidence>
<feature type="domain" description="AMP-dependent synthetase/ligase" evidence="2">
    <location>
        <begin position="42"/>
        <end position="430"/>
    </location>
</feature>
<dbReference type="InterPro" id="IPR042099">
    <property type="entry name" value="ANL_N_sf"/>
</dbReference>
<gene>
    <name evidence="4" type="ORF">HRJ34_12795</name>
</gene>
<dbReference type="InterPro" id="IPR025110">
    <property type="entry name" value="AMP-bd_C"/>
</dbReference>
<dbReference type="RefSeq" id="WP_016744467.1">
    <property type="nucleotide sequence ID" value="NZ_CP059319.1"/>
</dbReference>
<dbReference type="InterPro" id="IPR000873">
    <property type="entry name" value="AMP-dep_synth/lig_dom"/>
</dbReference>
<protein>
    <submittedName>
        <fullName evidence="4">Long-chain fatty acid--CoA ligase</fullName>
    </submittedName>
</protein>
<keyword evidence="4" id="KW-0436">Ligase</keyword>
<dbReference type="InterPro" id="IPR050237">
    <property type="entry name" value="ATP-dep_AMP-bd_enzyme"/>
</dbReference>
<evidence type="ECO:0000259" key="2">
    <source>
        <dbReference type="Pfam" id="PF00501"/>
    </source>
</evidence>
<dbReference type="CDD" id="cd05936">
    <property type="entry name" value="FC-FACS_FadD_like"/>
    <property type="match status" value="1"/>
</dbReference>
<evidence type="ECO:0000313" key="4">
    <source>
        <dbReference type="EMBL" id="QTH24302.1"/>
    </source>
</evidence>